<sequence length="99" mass="10873">MSPLELMIFLESSPDKNKEKEKVELRHGRGHLRGCNFRCKKIAEEVPRPVTREVTSPTVDWVAFVVGGQTRPSSSPSRFQGAQPAFTGLTDCAVSSPSS</sequence>
<dbReference type="EMBL" id="PZQS01000002">
    <property type="protein sequence ID" value="PVD35394.1"/>
    <property type="molecule type" value="Genomic_DNA"/>
</dbReference>
<gene>
    <name evidence="1" type="ORF">C0Q70_02356</name>
</gene>
<reference evidence="1 2" key="1">
    <citation type="submission" date="2018-04" db="EMBL/GenBank/DDBJ databases">
        <title>The genome of golden apple snail Pomacea canaliculata provides insight into stress tolerance and invasive adaptation.</title>
        <authorList>
            <person name="Liu C."/>
            <person name="Liu B."/>
            <person name="Ren Y."/>
            <person name="Zhang Y."/>
            <person name="Wang H."/>
            <person name="Li S."/>
            <person name="Jiang F."/>
            <person name="Yin L."/>
            <person name="Zhang G."/>
            <person name="Qian W."/>
            <person name="Fan W."/>
        </authorList>
    </citation>
    <scope>NUCLEOTIDE SEQUENCE [LARGE SCALE GENOMIC DNA]</scope>
    <source>
        <strain evidence="1">SZHN2017</strain>
        <tissue evidence="1">Muscle</tissue>
    </source>
</reference>
<dbReference type="AlphaFoldDB" id="A0A2T7PPN7"/>
<organism evidence="1 2">
    <name type="scientific">Pomacea canaliculata</name>
    <name type="common">Golden apple snail</name>
    <dbReference type="NCBI Taxonomy" id="400727"/>
    <lineage>
        <taxon>Eukaryota</taxon>
        <taxon>Metazoa</taxon>
        <taxon>Spiralia</taxon>
        <taxon>Lophotrochozoa</taxon>
        <taxon>Mollusca</taxon>
        <taxon>Gastropoda</taxon>
        <taxon>Caenogastropoda</taxon>
        <taxon>Architaenioglossa</taxon>
        <taxon>Ampullarioidea</taxon>
        <taxon>Ampullariidae</taxon>
        <taxon>Pomacea</taxon>
    </lineage>
</organism>
<evidence type="ECO:0000313" key="2">
    <source>
        <dbReference type="Proteomes" id="UP000245119"/>
    </source>
</evidence>
<dbReference type="Proteomes" id="UP000245119">
    <property type="component" value="Linkage Group LG2"/>
</dbReference>
<evidence type="ECO:0000313" key="1">
    <source>
        <dbReference type="EMBL" id="PVD35394.1"/>
    </source>
</evidence>
<accession>A0A2T7PPN7</accession>
<proteinExistence type="predicted"/>
<comment type="caution">
    <text evidence="1">The sequence shown here is derived from an EMBL/GenBank/DDBJ whole genome shotgun (WGS) entry which is preliminary data.</text>
</comment>
<keyword evidence="2" id="KW-1185">Reference proteome</keyword>
<protein>
    <submittedName>
        <fullName evidence="1">Uncharacterized protein</fullName>
    </submittedName>
</protein>
<name>A0A2T7PPN7_POMCA</name>